<comment type="caution">
    <text evidence="1">The sequence shown here is derived from an EMBL/GenBank/DDBJ whole genome shotgun (WGS) entry which is preliminary data.</text>
</comment>
<accession>A0A5J4UWK7</accession>
<gene>
    <name evidence="1" type="ORF">EZS28_030010</name>
</gene>
<dbReference type="EMBL" id="SNRW01011963">
    <property type="protein sequence ID" value="KAA6374462.1"/>
    <property type="molecule type" value="Genomic_DNA"/>
</dbReference>
<reference evidence="1 2" key="1">
    <citation type="submission" date="2019-03" db="EMBL/GenBank/DDBJ databases">
        <title>Single cell metagenomics reveals metabolic interactions within the superorganism composed of flagellate Streblomastix strix and complex community of Bacteroidetes bacteria on its surface.</title>
        <authorList>
            <person name="Treitli S.C."/>
            <person name="Kolisko M."/>
            <person name="Husnik F."/>
            <person name="Keeling P."/>
            <person name="Hampl V."/>
        </authorList>
    </citation>
    <scope>NUCLEOTIDE SEQUENCE [LARGE SCALE GENOMIC DNA]</scope>
    <source>
        <strain evidence="1">ST1C</strain>
    </source>
</reference>
<proteinExistence type="predicted"/>
<dbReference type="AlphaFoldDB" id="A0A5J4UWK7"/>
<name>A0A5J4UWK7_9EUKA</name>
<protein>
    <submittedName>
        <fullName evidence="1">Uncharacterized protein</fullName>
    </submittedName>
</protein>
<evidence type="ECO:0000313" key="1">
    <source>
        <dbReference type="EMBL" id="KAA6374462.1"/>
    </source>
</evidence>
<feature type="non-terminal residue" evidence="1">
    <location>
        <position position="1"/>
    </location>
</feature>
<dbReference type="Proteomes" id="UP000324800">
    <property type="component" value="Unassembled WGS sequence"/>
</dbReference>
<sequence>NEIEIINSTFENIEQSSSGNGAVINAELRSGSLLSINESSSFINCISGTNGGGIYSTISGGSIELNEITINECSAPNGGAIYVNIDFTTQFTFVVIDSLFFNCKAKVNSSLQYFESGFGAGIFVAGRGNYDILSNALDLRGMKFYNNSADKSGQTLFVVMSSLQDLCKKDEGKYVKGNYSDTQSIVGELEGISIDYTIFISQTQDQIEQQQHHLQYYWSNIVTLTKVNATLNTSNTEPLRFVLEGQNMISGQLSVKIVELRLKTQDELNDSTDPIEITGDPIIEQTATFSMSNYSWLEYKKKWYGLLASNDKRIYVGIEQKERETLGLKVEIEEDVNDIEEIQEGIIDTTQTEPKGSNVPWWIIKEETITYSSR</sequence>
<organism evidence="1 2">
    <name type="scientific">Streblomastix strix</name>
    <dbReference type="NCBI Taxonomy" id="222440"/>
    <lineage>
        <taxon>Eukaryota</taxon>
        <taxon>Metamonada</taxon>
        <taxon>Preaxostyla</taxon>
        <taxon>Oxymonadida</taxon>
        <taxon>Streblomastigidae</taxon>
        <taxon>Streblomastix</taxon>
    </lineage>
</organism>
<evidence type="ECO:0000313" key="2">
    <source>
        <dbReference type="Proteomes" id="UP000324800"/>
    </source>
</evidence>